<evidence type="ECO:0000313" key="7">
    <source>
        <dbReference type="Proteomes" id="UP001165080"/>
    </source>
</evidence>
<feature type="compositionally biased region" description="Low complexity" evidence="5">
    <location>
        <begin position="661"/>
        <end position="672"/>
    </location>
</feature>
<evidence type="ECO:0000256" key="3">
    <source>
        <dbReference type="ARBA" id="ARBA00022827"/>
    </source>
</evidence>
<keyword evidence="2" id="KW-0285">Flavoprotein</keyword>
<feature type="compositionally biased region" description="Low complexity" evidence="5">
    <location>
        <begin position="543"/>
        <end position="558"/>
    </location>
</feature>
<dbReference type="AlphaFoldDB" id="A0A9W6EYV2"/>
<sequence length="696" mass="70797">MTCCHSQGGTRPQAQRCSAGRALPGRIRAGWALAHMPQHCRLSSTPSLLAASRAPTLSRRTASTTTAFAAATTVVERRAADVAVLGDSCIALAAAYSLARRGKKVILLPDLGLTAPRPPSEVFRPLHLPHPDAARVSLSSEAGAYWRGLQAQAAGSGLQLLTDCRSLDLGPLRGGGAGGEGSGGEAGEEAGEVLGRLQDACKAAGVRLGSLNGEQLSALFPALRLPGGVAGLLQPEGGVLNAAAARSLLLDLGERQGVLLRDRLVLRGWRDAGSHFVLRASGSLLPGAVSVLEVEQLLLAPAAEGGWPGQVLRMFGADVPALQVIQSSFGRCAAAPELTSLPVWRAIGVPPPTAGAAAASRDRQQQSGLLQVVSGLPARLAAPGSSSASLKLGVGLADGSGDAGSSSSAAVVVPGLDPWVWRPGSQDTSGLLSAHRLAGQLLRGVGPPLLLPPAHASGPAVPEPAWGDVALHVATPDGWPVLGFLPGLEPGRLLFASTASCSSGGDGTPTGAGYAAGPSRSRSAGPGSANSVPAEPGRATNGPQSQPQQQQQEAVSEQHASSLWLFGGRPVLADGYQLSPVLAKMAVDLLCGAARPAEVDLERLDVGRPALGAVARAEGLDPWEGLGRWQDGGAAREEAAAARGEDEAAERERAEARARGARMVGADAAAADEAAREAEERRRGAGPRVFTIKAPS</sequence>
<dbReference type="Proteomes" id="UP001165080">
    <property type="component" value="Unassembled WGS sequence"/>
</dbReference>
<dbReference type="OrthoDB" id="538125at2759"/>
<organism evidence="6 7">
    <name type="scientific">Pleodorina starrii</name>
    <dbReference type="NCBI Taxonomy" id="330485"/>
    <lineage>
        <taxon>Eukaryota</taxon>
        <taxon>Viridiplantae</taxon>
        <taxon>Chlorophyta</taxon>
        <taxon>core chlorophytes</taxon>
        <taxon>Chlorophyceae</taxon>
        <taxon>CS clade</taxon>
        <taxon>Chlamydomonadales</taxon>
        <taxon>Volvocaceae</taxon>
        <taxon>Pleodorina</taxon>
    </lineage>
</organism>
<feature type="compositionally biased region" description="Basic and acidic residues" evidence="5">
    <location>
        <begin position="673"/>
        <end position="683"/>
    </location>
</feature>
<comment type="caution">
    <text evidence="6">The sequence shown here is derived from an EMBL/GenBank/DDBJ whole genome shotgun (WGS) entry which is preliminary data.</text>
</comment>
<name>A0A9W6EYV2_9CHLO</name>
<dbReference type="GO" id="GO:0050660">
    <property type="term" value="F:flavin adenine dinucleotide binding"/>
    <property type="evidence" value="ECO:0007669"/>
    <property type="project" value="InterPro"/>
</dbReference>
<dbReference type="EMBL" id="BRXU01000003">
    <property type="protein sequence ID" value="GLC50142.1"/>
    <property type="molecule type" value="Genomic_DNA"/>
</dbReference>
<evidence type="ECO:0000256" key="5">
    <source>
        <dbReference type="SAM" id="MobiDB-lite"/>
    </source>
</evidence>
<keyword evidence="7" id="KW-1185">Reference proteome</keyword>
<protein>
    <recommendedName>
        <fullName evidence="8">FAD dependent oxidoreductase domain-containing protein</fullName>
    </recommendedName>
</protein>
<keyword evidence="4" id="KW-0560">Oxidoreductase</keyword>
<evidence type="ECO:0000256" key="1">
    <source>
        <dbReference type="ARBA" id="ARBA00001974"/>
    </source>
</evidence>
<dbReference type="SUPFAM" id="SSF51905">
    <property type="entry name" value="FAD/NAD(P)-binding domain"/>
    <property type="match status" value="1"/>
</dbReference>
<gene>
    <name evidence="6" type="primary">PLEST000357</name>
    <name evidence="6" type="ORF">PLESTB_000347000</name>
</gene>
<dbReference type="Gene3D" id="3.30.9.10">
    <property type="entry name" value="D-Amino Acid Oxidase, subunit A, domain 2"/>
    <property type="match status" value="1"/>
</dbReference>
<feature type="region of interest" description="Disordered" evidence="5">
    <location>
        <begin position="501"/>
        <end position="558"/>
    </location>
</feature>
<dbReference type="InterPro" id="IPR036188">
    <property type="entry name" value="FAD/NAD-bd_sf"/>
</dbReference>
<evidence type="ECO:0000313" key="6">
    <source>
        <dbReference type="EMBL" id="GLC50142.1"/>
    </source>
</evidence>
<evidence type="ECO:0000256" key="2">
    <source>
        <dbReference type="ARBA" id="ARBA00022630"/>
    </source>
</evidence>
<dbReference type="PANTHER" id="PTHR10961">
    <property type="entry name" value="PEROXISOMAL SARCOSINE OXIDASE"/>
    <property type="match status" value="1"/>
</dbReference>
<reference evidence="6 7" key="1">
    <citation type="journal article" date="2023" name="Commun. Biol.">
        <title>Reorganization of the ancestral sex-determining regions during the evolution of trioecy in Pleodorina starrii.</title>
        <authorList>
            <person name="Takahashi K."/>
            <person name="Suzuki S."/>
            <person name="Kawai-Toyooka H."/>
            <person name="Yamamoto K."/>
            <person name="Hamaji T."/>
            <person name="Ootsuki R."/>
            <person name="Yamaguchi H."/>
            <person name="Kawachi M."/>
            <person name="Higashiyama T."/>
            <person name="Nozaki H."/>
        </authorList>
    </citation>
    <scope>NUCLEOTIDE SEQUENCE [LARGE SCALE GENOMIC DNA]</scope>
    <source>
        <strain evidence="6 7">NIES-4479</strain>
    </source>
</reference>
<evidence type="ECO:0000256" key="4">
    <source>
        <dbReference type="ARBA" id="ARBA00023002"/>
    </source>
</evidence>
<accession>A0A9W6EYV2</accession>
<evidence type="ECO:0008006" key="8">
    <source>
        <dbReference type="Google" id="ProtNLM"/>
    </source>
</evidence>
<feature type="region of interest" description="Disordered" evidence="5">
    <location>
        <begin position="625"/>
        <end position="696"/>
    </location>
</feature>
<dbReference type="Gene3D" id="3.50.50.60">
    <property type="entry name" value="FAD/NAD(P)-binding domain"/>
    <property type="match status" value="1"/>
</dbReference>
<comment type="cofactor">
    <cofactor evidence="1">
        <name>FAD</name>
        <dbReference type="ChEBI" id="CHEBI:57692"/>
    </cofactor>
</comment>
<dbReference type="PANTHER" id="PTHR10961:SF7">
    <property type="entry name" value="FAD DEPENDENT OXIDOREDUCTASE DOMAIN-CONTAINING PROTEIN"/>
    <property type="match status" value="1"/>
</dbReference>
<feature type="compositionally biased region" description="Low complexity" evidence="5">
    <location>
        <begin position="511"/>
        <end position="531"/>
    </location>
</feature>
<dbReference type="InterPro" id="IPR045170">
    <property type="entry name" value="MTOX"/>
</dbReference>
<dbReference type="GO" id="GO:0008115">
    <property type="term" value="F:sarcosine oxidase activity"/>
    <property type="evidence" value="ECO:0007669"/>
    <property type="project" value="TreeGrafter"/>
</dbReference>
<keyword evidence="3" id="KW-0274">FAD</keyword>
<proteinExistence type="predicted"/>
<feature type="compositionally biased region" description="Basic and acidic residues" evidence="5">
    <location>
        <begin position="634"/>
        <end position="658"/>
    </location>
</feature>